<organism evidence="1 2">
    <name type="scientific">Paramecium tetraurelia</name>
    <dbReference type="NCBI Taxonomy" id="5888"/>
    <lineage>
        <taxon>Eukaryota</taxon>
        <taxon>Sar</taxon>
        <taxon>Alveolata</taxon>
        <taxon>Ciliophora</taxon>
        <taxon>Intramacronucleata</taxon>
        <taxon>Oligohymenophorea</taxon>
        <taxon>Peniculida</taxon>
        <taxon>Parameciidae</taxon>
        <taxon>Paramecium</taxon>
    </lineage>
</organism>
<dbReference type="Proteomes" id="UP000000600">
    <property type="component" value="Unassembled WGS sequence"/>
</dbReference>
<dbReference type="InParanoid" id="A0CIB2"/>
<name>A0CIB2_PARTE</name>
<protein>
    <submittedName>
        <fullName evidence="1">Uncharacterized protein</fullName>
    </submittedName>
</protein>
<dbReference type="HOGENOM" id="CLU_2019683_0_0_1"/>
<dbReference type="KEGG" id="ptm:GSPATT00007664001"/>
<dbReference type="RefSeq" id="XP_001437926.1">
    <property type="nucleotide sequence ID" value="XM_001437889.1"/>
</dbReference>
<dbReference type="GeneID" id="5023711"/>
<accession>A0CIB2</accession>
<keyword evidence="2" id="KW-1185">Reference proteome</keyword>
<evidence type="ECO:0000313" key="1">
    <source>
        <dbReference type="EMBL" id="CAK70529.1"/>
    </source>
</evidence>
<dbReference type="EMBL" id="CT868085">
    <property type="protein sequence ID" value="CAK70529.1"/>
    <property type="molecule type" value="Genomic_DNA"/>
</dbReference>
<dbReference type="AlphaFoldDB" id="A0CIB2"/>
<proteinExistence type="predicted"/>
<sequence>MDNISEVFKTLDVLQNGQPKQYQHNQTQNIALLKENYKIQFLFVQNQNQLSNHTSILLDELVFVQSGSSEDGSLMSFSVFSYTFVQILTRDDLTITQWCLSHSMNHHVTKYSDIRKSVPTQNN</sequence>
<evidence type="ECO:0000313" key="2">
    <source>
        <dbReference type="Proteomes" id="UP000000600"/>
    </source>
</evidence>
<gene>
    <name evidence="1" type="ORF">GSPATT00007664001</name>
</gene>
<reference evidence="1 2" key="1">
    <citation type="journal article" date="2006" name="Nature">
        <title>Global trends of whole-genome duplications revealed by the ciliate Paramecium tetraurelia.</title>
        <authorList>
            <consortium name="Genoscope"/>
            <person name="Aury J.-M."/>
            <person name="Jaillon O."/>
            <person name="Duret L."/>
            <person name="Noel B."/>
            <person name="Jubin C."/>
            <person name="Porcel B.M."/>
            <person name="Segurens B."/>
            <person name="Daubin V."/>
            <person name="Anthouard V."/>
            <person name="Aiach N."/>
            <person name="Arnaiz O."/>
            <person name="Billaut A."/>
            <person name="Beisson J."/>
            <person name="Blanc I."/>
            <person name="Bouhouche K."/>
            <person name="Camara F."/>
            <person name="Duharcourt S."/>
            <person name="Guigo R."/>
            <person name="Gogendeau D."/>
            <person name="Katinka M."/>
            <person name="Keller A.-M."/>
            <person name="Kissmehl R."/>
            <person name="Klotz C."/>
            <person name="Koll F."/>
            <person name="Le Moue A."/>
            <person name="Lepere C."/>
            <person name="Malinsky S."/>
            <person name="Nowacki M."/>
            <person name="Nowak J.K."/>
            <person name="Plattner H."/>
            <person name="Poulain J."/>
            <person name="Ruiz F."/>
            <person name="Serrano V."/>
            <person name="Zagulski M."/>
            <person name="Dessen P."/>
            <person name="Betermier M."/>
            <person name="Weissenbach J."/>
            <person name="Scarpelli C."/>
            <person name="Schachter V."/>
            <person name="Sperling L."/>
            <person name="Meyer E."/>
            <person name="Cohen J."/>
            <person name="Wincker P."/>
        </authorList>
    </citation>
    <scope>NUCLEOTIDE SEQUENCE [LARGE SCALE GENOMIC DNA]</scope>
    <source>
        <strain evidence="1 2">Stock d4-2</strain>
    </source>
</reference>